<accession>A0AAV4TCM4</accession>
<evidence type="ECO:0000313" key="1">
    <source>
        <dbReference type="EMBL" id="GIY44323.1"/>
    </source>
</evidence>
<dbReference type="AlphaFoldDB" id="A0AAV4TCM4"/>
<name>A0AAV4TCM4_CAEEX</name>
<sequence>MRLKVVRKQIMFPISDTSYQVIKVTIPMWFGGGDTLFRIKSANEVQFVNGTGFNQTTSTLPTMAEPRGFKNPLSAVWKRFEFIKLYATAFKAPE</sequence>
<comment type="caution">
    <text evidence="1">The sequence shown here is derived from an EMBL/GenBank/DDBJ whole genome shotgun (WGS) entry which is preliminary data.</text>
</comment>
<evidence type="ECO:0000313" key="2">
    <source>
        <dbReference type="Proteomes" id="UP001054945"/>
    </source>
</evidence>
<dbReference type="EMBL" id="BPLR01011127">
    <property type="protein sequence ID" value="GIY44323.1"/>
    <property type="molecule type" value="Genomic_DNA"/>
</dbReference>
<dbReference type="Proteomes" id="UP001054945">
    <property type="component" value="Unassembled WGS sequence"/>
</dbReference>
<gene>
    <name evidence="1" type="ORF">CEXT_79891</name>
</gene>
<proteinExistence type="predicted"/>
<protein>
    <submittedName>
        <fullName evidence="1">Uncharacterized protein</fullName>
    </submittedName>
</protein>
<reference evidence="1 2" key="1">
    <citation type="submission" date="2021-06" db="EMBL/GenBank/DDBJ databases">
        <title>Caerostris extrusa draft genome.</title>
        <authorList>
            <person name="Kono N."/>
            <person name="Arakawa K."/>
        </authorList>
    </citation>
    <scope>NUCLEOTIDE SEQUENCE [LARGE SCALE GENOMIC DNA]</scope>
</reference>
<organism evidence="1 2">
    <name type="scientific">Caerostris extrusa</name>
    <name type="common">Bark spider</name>
    <name type="synonym">Caerostris bankana</name>
    <dbReference type="NCBI Taxonomy" id="172846"/>
    <lineage>
        <taxon>Eukaryota</taxon>
        <taxon>Metazoa</taxon>
        <taxon>Ecdysozoa</taxon>
        <taxon>Arthropoda</taxon>
        <taxon>Chelicerata</taxon>
        <taxon>Arachnida</taxon>
        <taxon>Araneae</taxon>
        <taxon>Araneomorphae</taxon>
        <taxon>Entelegynae</taxon>
        <taxon>Araneoidea</taxon>
        <taxon>Araneidae</taxon>
        <taxon>Caerostris</taxon>
    </lineage>
</organism>
<keyword evidence="2" id="KW-1185">Reference proteome</keyword>